<dbReference type="RefSeq" id="WP_212902593.1">
    <property type="nucleotide sequence ID" value="NZ_BOPZ01000003.1"/>
</dbReference>
<dbReference type="PANTHER" id="PTHR34374">
    <property type="entry name" value="LARGE RIBOSOMAL RNA SUBUNIT ACCUMULATION PROTEIN YCED HOMOLOG 1, CHLOROPLASTIC"/>
    <property type="match status" value="1"/>
</dbReference>
<proteinExistence type="predicted"/>
<accession>A0A919VDC4</accession>
<dbReference type="PANTHER" id="PTHR34374:SF1">
    <property type="entry name" value="LARGE RIBOSOMAL RNA SUBUNIT ACCUMULATION PROTEIN YCED HOMOLOG 1, CHLOROPLASTIC"/>
    <property type="match status" value="1"/>
</dbReference>
<protein>
    <recommendedName>
        <fullName evidence="3">DUF177 domain-containing protein</fullName>
    </recommendedName>
</protein>
<dbReference type="Pfam" id="PF02620">
    <property type="entry name" value="YceD"/>
    <property type="match status" value="1"/>
</dbReference>
<dbReference type="Proteomes" id="UP000679179">
    <property type="component" value="Unassembled WGS sequence"/>
</dbReference>
<comment type="caution">
    <text evidence="1">The sequence shown here is derived from an EMBL/GenBank/DDBJ whole genome shotgun (WGS) entry which is preliminary data.</text>
</comment>
<dbReference type="AlphaFoldDB" id="A0A919VDC4"/>
<keyword evidence="2" id="KW-1185">Reference proteome</keyword>
<evidence type="ECO:0008006" key="3">
    <source>
        <dbReference type="Google" id="ProtNLM"/>
    </source>
</evidence>
<reference evidence="1" key="1">
    <citation type="submission" date="2021-03" db="EMBL/GenBank/DDBJ databases">
        <title>Taxonomic study of Clostridium polyendosporum from meadow-gley soil under rice.</title>
        <authorList>
            <person name="Kobayashi H."/>
            <person name="Tanizawa Y."/>
            <person name="Yagura M."/>
        </authorList>
    </citation>
    <scope>NUCLEOTIDE SEQUENCE</scope>
    <source>
        <strain evidence="1">JCM 30710</strain>
    </source>
</reference>
<name>A0A919VDC4_9CLOT</name>
<dbReference type="EMBL" id="BOPZ01000003">
    <property type="protein sequence ID" value="GIM27839.1"/>
    <property type="molecule type" value="Genomic_DNA"/>
</dbReference>
<dbReference type="InterPro" id="IPR003772">
    <property type="entry name" value="YceD"/>
</dbReference>
<sequence>MILQISDLLSKRERTKQVIYTFNMNELTFDGEVIKSLVPVTVNGILTVSADIVALDVDVTTDLELCCSRCLKNFSYPINIKVNEKFTNNKSTAENDDDIILADGDKLDITEIIVNNIISTLPIKRLCSESCKGLCQQCGTDLNTKRCSCDIGDVDIRLAKLKDLFANKEV</sequence>
<organism evidence="1 2">
    <name type="scientific">Clostridium polyendosporum</name>
    <dbReference type="NCBI Taxonomy" id="69208"/>
    <lineage>
        <taxon>Bacteria</taxon>
        <taxon>Bacillati</taxon>
        <taxon>Bacillota</taxon>
        <taxon>Clostridia</taxon>
        <taxon>Eubacteriales</taxon>
        <taxon>Clostridiaceae</taxon>
        <taxon>Clostridium</taxon>
    </lineage>
</organism>
<evidence type="ECO:0000313" key="1">
    <source>
        <dbReference type="EMBL" id="GIM27839.1"/>
    </source>
</evidence>
<evidence type="ECO:0000313" key="2">
    <source>
        <dbReference type="Proteomes" id="UP000679179"/>
    </source>
</evidence>
<gene>
    <name evidence="1" type="ORF">CPJCM30710_05050</name>
</gene>